<name>A0A166U944_9PEZI</name>
<evidence type="ECO:0000256" key="1">
    <source>
        <dbReference type="SAM" id="MobiDB-lite"/>
    </source>
</evidence>
<dbReference type="EMBL" id="LFIV01000048">
    <property type="protein sequence ID" value="KZL73120.1"/>
    <property type="molecule type" value="Genomic_DNA"/>
</dbReference>
<keyword evidence="2" id="KW-0472">Membrane</keyword>
<gene>
    <name evidence="3" type="ORF">CT0861_09471</name>
</gene>
<feature type="compositionally biased region" description="Basic and acidic residues" evidence="1">
    <location>
        <begin position="140"/>
        <end position="155"/>
    </location>
</feature>
<feature type="transmembrane region" description="Helical" evidence="2">
    <location>
        <begin position="26"/>
        <end position="43"/>
    </location>
</feature>
<feature type="region of interest" description="Disordered" evidence="1">
    <location>
        <begin position="99"/>
        <end position="239"/>
    </location>
</feature>
<dbReference type="AlphaFoldDB" id="A0A166U944"/>
<evidence type="ECO:0000313" key="4">
    <source>
        <dbReference type="Proteomes" id="UP000076552"/>
    </source>
</evidence>
<dbReference type="STRING" id="708197.A0A166U944"/>
<sequence length="239" mass="26710">MTKEAVLPTYGPVPRGPIPGGSARRTIMISVITCVLILLLFSYDKVFSTINMGMVVCKSQLHDHKYSESTNTLLQEASENVESPLHEFEVSSNLGKQDSFSLRRRNDGSPQVGTAISTDGRSGYNRREEEDGRSGYNSVEDGRSGYNRREEEDGRSGYNSVTDGRSGYNRREEEDGRSGYNSVTDGRSGYNRREEEDGRSGYNSVTDGRSGYNRREEEDGRSGYNSVTDGRSGYNRREE</sequence>
<evidence type="ECO:0000256" key="2">
    <source>
        <dbReference type="SAM" id="Phobius"/>
    </source>
</evidence>
<accession>A0A166U944</accession>
<keyword evidence="2" id="KW-1133">Transmembrane helix</keyword>
<comment type="caution">
    <text evidence="3">The sequence shown here is derived from an EMBL/GenBank/DDBJ whole genome shotgun (WGS) entry which is preliminary data.</text>
</comment>
<keyword evidence="2" id="KW-0812">Transmembrane</keyword>
<reference evidence="3 4" key="1">
    <citation type="submission" date="2015-06" db="EMBL/GenBank/DDBJ databases">
        <title>Survival trade-offs in plant roots during colonization by closely related pathogenic and mutualistic fungi.</title>
        <authorList>
            <person name="Hacquard S."/>
            <person name="Kracher B."/>
            <person name="Hiruma K."/>
            <person name="Weinman A."/>
            <person name="Muench P."/>
            <person name="Garrido Oter R."/>
            <person name="Ver Loren van Themaat E."/>
            <person name="Dallerey J.-F."/>
            <person name="Damm U."/>
            <person name="Henrissat B."/>
            <person name="Lespinet O."/>
            <person name="Thon M."/>
            <person name="Kemen E."/>
            <person name="McHardy A.C."/>
            <person name="Schulze-Lefert P."/>
            <person name="O'Connell R.J."/>
        </authorList>
    </citation>
    <scope>NUCLEOTIDE SEQUENCE [LARGE SCALE GENOMIC DNA]</scope>
    <source>
        <strain evidence="3 4">0861</strain>
    </source>
</reference>
<organism evidence="3 4">
    <name type="scientific">Colletotrichum tofieldiae</name>
    <dbReference type="NCBI Taxonomy" id="708197"/>
    <lineage>
        <taxon>Eukaryota</taxon>
        <taxon>Fungi</taxon>
        <taxon>Dikarya</taxon>
        <taxon>Ascomycota</taxon>
        <taxon>Pezizomycotina</taxon>
        <taxon>Sordariomycetes</taxon>
        <taxon>Hypocreomycetidae</taxon>
        <taxon>Glomerellales</taxon>
        <taxon>Glomerellaceae</taxon>
        <taxon>Colletotrichum</taxon>
        <taxon>Colletotrichum spaethianum species complex</taxon>
    </lineage>
</organism>
<evidence type="ECO:0000313" key="3">
    <source>
        <dbReference type="EMBL" id="KZL73120.1"/>
    </source>
</evidence>
<keyword evidence="3" id="KW-0176">Collagen</keyword>
<protein>
    <submittedName>
        <fullName evidence="3">Collagen triple helix repeat (20 copies)</fullName>
    </submittedName>
</protein>
<dbReference type="Proteomes" id="UP000076552">
    <property type="component" value="Unassembled WGS sequence"/>
</dbReference>
<proteinExistence type="predicted"/>
<feature type="compositionally biased region" description="Polar residues" evidence="1">
    <location>
        <begin position="108"/>
        <end position="120"/>
    </location>
</feature>
<keyword evidence="4" id="KW-1185">Reference proteome</keyword>